<keyword evidence="3 14" id="KW-0813">Transport</keyword>
<evidence type="ECO:0000256" key="10">
    <source>
        <dbReference type="ARBA" id="ARBA00023077"/>
    </source>
</evidence>
<reference evidence="20 21" key="1">
    <citation type="submission" date="2019-10" db="EMBL/GenBank/DDBJ databases">
        <title>Glaciimonas soli sp. nov., a psychrophilic bacterium isolated from the forest soil of a high elevation mountain in Taiwan.</title>
        <authorList>
            <person name="Wang L.-T."/>
            <person name="Shieh W.Y."/>
        </authorList>
    </citation>
    <scope>NUCLEOTIDE SEQUENCE [LARGE SCALE GENOMIC DNA]</scope>
    <source>
        <strain evidence="20 21">GS1</strain>
    </source>
</reference>
<dbReference type="AlphaFoldDB" id="A0A843YKQ0"/>
<evidence type="ECO:0000256" key="4">
    <source>
        <dbReference type="ARBA" id="ARBA00022452"/>
    </source>
</evidence>
<dbReference type="InterPro" id="IPR036942">
    <property type="entry name" value="Beta-barrel_TonB_sf"/>
</dbReference>
<keyword evidence="8" id="KW-0408">Iron</keyword>
<feature type="domain" description="TonB-dependent receptor-like beta-barrel" evidence="18">
    <location>
        <begin position="274"/>
        <end position="731"/>
    </location>
</feature>
<gene>
    <name evidence="20" type="ORF">GEV47_04610</name>
</gene>
<keyword evidence="9" id="KW-0406">Ion transport</keyword>
<dbReference type="InterPro" id="IPR000531">
    <property type="entry name" value="Beta-barrel_TonB"/>
</dbReference>
<dbReference type="Gene3D" id="2.170.130.10">
    <property type="entry name" value="TonB-dependent receptor, plug domain"/>
    <property type="match status" value="1"/>
</dbReference>
<evidence type="ECO:0000256" key="8">
    <source>
        <dbReference type="ARBA" id="ARBA00023004"/>
    </source>
</evidence>
<keyword evidence="13 14" id="KW-0998">Cell outer membrane</keyword>
<evidence type="ECO:0000256" key="6">
    <source>
        <dbReference type="ARBA" id="ARBA00022692"/>
    </source>
</evidence>
<dbReference type="GO" id="GO:0009279">
    <property type="term" value="C:cell outer membrane"/>
    <property type="evidence" value="ECO:0007669"/>
    <property type="project" value="UniProtKB-SubCell"/>
</dbReference>
<keyword evidence="4 14" id="KW-1134">Transmembrane beta strand</keyword>
<dbReference type="PROSITE" id="PS52016">
    <property type="entry name" value="TONB_DEPENDENT_REC_3"/>
    <property type="match status" value="1"/>
</dbReference>
<dbReference type="Pfam" id="PF07715">
    <property type="entry name" value="Plug"/>
    <property type="match status" value="1"/>
</dbReference>
<evidence type="ECO:0000256" key="14">
    <source>
        <dbReference type="PROSITE-ProRule" id="PRU01360"/>
    </source>
</evidence>
<keyword evidence="11 14" id="KW-0472">Membrane</keyword>
<feature type="region of interest" description="Disordered" evidence="16">
    <location>
        <begin position="69"/>
        <end position="88"/>
    </location>
</feature>
<keyword evidence="12 20" id="KW-0675">Receptor</keyword>
<protein>
    <submittedName>
        <fullName evidence="20">TonB-dependent receptor</fullName>
    </submittedName>
</protein>
<evidence type="ECO:0000256" key="16">
    <source>
        <dbReference type="SAM" id="MobiDB-lite"/>
    </source>
</evidence>
<evidence type="ECO:0000256" key="17">
    <source>
        <dbReference type="SAM" id="SignalP"/>
    </source>
</evidence>
<evidence type="ECO:0000256" key="12">
    <source>
        <dbReference type="ARBA" id="ARBA00023170"/>
    </source>
</evidence>
<evidence type="ECO:0000313" key="20">
    <source>
        <dbReference type="EMBL" id="MQQ99964.1"/>
    </source>
</evidence>
<feature type="chain" id="PRO_5032548122" evidence="17">
    <location>
        <begin position="41"/>
        <end position="767"/>
    </location>
</feature>
<dbReference type="Pfam" id="PF00593">
    <property type="entry name" value="TonB_dep_Rec_b-barrel"/>
    <property type="match status" value="1"/>
</dbReference>
<dbReference type="Proteomes" id="UP000451565">
    <property type="component" value="Unassembled WGS sequence"/>
</dbReference>
<feature type="domain" description="TonB-dependent receptor plug" evidence="19">
    <location>
        <begin position="88"/>
        <end position="197"/>
    </location>
</feature>
<dbReference type="InterPro" id="IPR037066">
    <property type="entry name" value="Plug_dom_sf"/>
</dbReference>
<keyword evidence="21" id="KW-1185">Reference proteome</keyword>
<keyword evidence="5" id="KW-0410">Iron transport</keyword>
<evidence type="ECO:0000256" key="1">
    <source>
        <dbReference type="ARBA" id="ARBA00004571"/>
    </source>
</evidence>
<evidence type="ECO:0000256" key="13">
    <source>
        <dbReference type="ARBA" id="ARBA00023237"/>
    </source>
</evidence>
<dbReference type="PANTHER" id="PTHR32552">
    <property type="entry name" value="FERRICHROME IRON RECEPTOR-RELATED"/>
    <property type="match status" value="1"/>
</dbReference>
<dbReference type="SUPFAM" id="SSF56935">
    <property type="entry name" value="Porins"/>
    <property type="match status" value="1"/>
</dbReference>
<dbReference type="EMBL" id="WINI01000001">
    <property type="protein sequence ID" value="MQQ99964.1"/>
    <property type="molecule type" value="Genomic_DNA"/>
</dbReference>
<evidence type="ECO:0000313" key="21">
    <source>
        <dbReference type="Proteomes" id="UP000451565"/>
    </source>
</evidence>
<evidence type="ECO:0000259" key="19">
    <source>
        <dbReference type="Pfam" id="PF07715"/>
    </source>
</evidence>
<dbReference type="InterPro" id="IPR012910">
    <property type="entry name" value="Plug_dom"/>
</dbReference>
<sequence>MTTQEKELNHSQFALTACSKQVALALTFMTVAMTSNLALAQAVSGTNVAEAASPAADLTPVAATITVTGQADKRGKPETVAPTQSSLDAKQPQSIIKSDFIENVVTPVSGLDGIVAIAPSVTIQTAGGIGISEAKNIQVRGFQDGQFNITYDGIPFGDSNDNSHHLNSYFPASNIGTVIVDRGPGTAATIGNATFGGTIAMQSKDMPDQMIFSPYTTFASWNTHLFGAQLSTGPMKDVGDMSILMSVQNLRSDGALTNATSDQSNGFLKLQKALGDHTVLTFLSSYTDLTYAVPGGATAAQVAQYGKSYGLTNDPTKSSNAAYNTQHHMTDLEYLGLTSEFGNWKIDNKLYTYAYDNTGPTGADLTDTKPLGVKGLGAHDVFGTTKENQYRAVGDTFQAAYDTTAGTFITGIWLQQNNSKRWQYNIDFTENTGYCAVGKTNVKGVCYNYFMHYTDNTVQPFAEFEWKPIANLTVTPGFKYTSIDRNINEEVDPNTGKPFSNDLSYHAPLPFIDVNYKLTPVQSVYFQAAKGYMAPIIDTTYGATTLSGNLKPQTTNNYQIGSVLKTDHLVMDVDAYYIAFQNYIQATPDPTDPNNTLYYNAGGVTYKGLEGSLTYGLGYGVSLYTNGSLNSALYDDNTPITGGKKVPNAPESTAALGVLYAAGNWHASLIGKYIGTQYRNSAAKDAATGINYAEGAKLGGYTVTNFALDYVIPKAISGFASAKLQFGINNITDNQAVTDIKLNKTPALTTYSFVAPRNYFTSLTLGF</sequence>
<keyword evidence="6 14" id="KW-0812">Transmembrane</keyword>
<name>A0A843YKQ0_9BURK</name>
<comment type="subcellular location">
    <subcellularLocation>
        <location evidence="1 14">Cell outer membrane</location>
        <topology evidence="1 14">Multi-pass membrane protein</topology>
    </subcellularLocation>
</comment>
<keyword evidence="10 15" id="KW-0798">TonB box</keyword>
<evidence type="ECO:0000256" key="11">
    <source>
        <dbReference type="ARBA" id="ARBA00023136"/>
    </source>
</evidence>
<dbReference type="Gene3D" id="2.40.170.20">
    <property type="entry name" value="TonB-dependent receptor, beta-barrel domain"/>
    <property type="match status" value="1"/>
</dbReference>
<proteinExistence type="inferred from homology"/>
<evidence type="ECO:0000256" key="15">
    <source>
        <dbReference type="RuleBase" id="RU003357"/>
    </source>
</evidence>
<evidence type="ECO:0000256" key="9">
    <source>
        <dbReference type="ARBA" id="ARBA00023065"/>
    </source>
</evidence>
<evidence type="ECO:0000256" key="7">
    <source>
        <dbReference type="ARBA" id="ARBA00022729"/>
    </source>
</evidence>
<evidence type="ECO:0000259" key="18">
    <source>
        <dbReference type="Pfam" id="PF00593"/>
    </source>
</evidence>
<evidence type="ECO:0000256" key="2">
    <source>
        <dbReference type="ARBA" id="ARBA00009810"/>
    </source>
</evidence>
<comment type="caution">
    <text evidence="20">The sequence shown here is derived from an EMBL/GenBank/DDBJ whole genome shotgun (WGS) entry which is preliminary data.</text>
</comment>
<accession>A0A843YKQ0</accession>
<dbReference type="InterPro" id="IPR039426">
    <property type="entry name" value="TonB-dep_rcpt-like"/>
</dbReference>
<dbReference type="OrthoDB" id="9760494at2"/>
<comment type="similarity">
    <text evidence="2 14 15">Belongs to the TonB-dependent receptor family.</text>
</comment>
<dbReference type="CDD" id="cd01347">
    <property type="entry name" value="ligand_gated_channel"/>
    <property type="match status" value="1"/>
</dbReference>
<dbReference type="GO" id="GO:0015344">
    <property type="term" value="F:siderophore uptake transmembrane transporter activity"/>
    <property type="evidence" value="ECO:0007669"/>
    <property type="project" value="TreeGrafter"/>
</dbReference>
<keyword evidence="7 17" id="KW-0732">Signal</keyword>
<organism evidence="20 21">
    <name type="scientific">Glaciimonas soli</name>
    <dbReference type="NCBI Taxonomy" id="2590999"/>
    <lineage>
        <taxon>Bacteria</taxon>
        <taxon>Pseudomonadati</taxon>
        <taxon>Pseudomonadota</taxon>
        <taxon>Betaproteobacteria</taxon>
        <taxon>Burkholderiales</taxon>
        <taxon>Oxalobacteraceae</taxon>
        <taxon>Glaciimonas</taxon>
    </lineage>
</organism>
<evidence type="ECO:0000256" key="5">
    <source>
        <dbReference type="ARBA" id="ARBA00022496"/>
    </source>
</evidence>
<evidence type="ECO:0000256" key="3">
    <source>
        <dbReference type="ARBA" id="ARBA00022448"/>
    </source>
</evidence>
<dbReference type="PROSITE" id="PS51257">
    <property type="entry name" value="PROKAR_LIPOPROTEIN"/>
    <property type="match status" value="1"/>
</dbReference>
<dbReference type="PANTHER" id="PTHR32552:SF89">
    <property type="entry name" value="CATECHOLATE SIDEROPHORE RECEPTOR FIU"/>
    <property type="match status" value="1"/>
</dbReference>
<feature type="signal peptide" evidence="17">
    <location>
        <begin position="1"/>
        <end position="40"/>
    </location>
</feature>
<dbReference type="RefSeq" id="WP_153233492.1">
    <property type="nucleotide sequence ID" value="NZ_WINI01000001.1"/>
</dbReference>